<organism evidence="3 4">
    <name type="scientific">Cyphellophora attinorum</name>
    <dbReference type="NCBI Taxonomy" id="1664694"/>
    <lineage>
        <taxon>Eukaryota</taxon>
        <taxon>Fungi</taxon>
        <taxon>Dikarya</taxon>
        <taxon>Ascomycota</taxon>
        <taxon>Pezizomycotina</taxon>
        <taxon>Eurotiomycetes</taxon>
        <taxon>Chaetothyriomycetidae</taxon>
        <taxon>Chaetothyriales</taxon>
        <taxon>Cyphellophoraceae</taxon>
        <taxon>Cyphellophora</taxon>
    </lineage>
</organism>
<gene>
    <name evidence="3" type="ORF">AB675_1417</name>
</gene>
<comment type="similarity">
    <text evidence="1">Belongs to the short-chain dehydrogenases/reductases (SDR) family.</text>
</comment>
<sequence length="264" mass="29028">MSKVALVTGGSSGIGYALVEHLLAKSWNVVIADITPLGANVKFPADRTLFVKTNVSSFDEQAELFSKAFKWHQRLDFAALNAGIDDRDDIFSSIDTSKPPTKPDTSVIDIDLTAVYYGIKLFAHYAAQNPVPGGKIVATASVQVIILVRRYLSPRAAAHNITINAICPALVVTGLEPTFRERFPERLLTDMSIVMRAFDELIDETLGHNGQIVETCAEGLYYRKGIEAEAPSMKEIVRLPAMAEWQASLIQRNIQRAAKIQGRL</sequence>
<dbReference type="OrthoDB" id="5371740at2759"/>
<reference evidence="3 4" key="1">
    <citation type="submission" date="2015-06" db="EMBL/GenBank/DDBJ databases">
        <title>Draft genome of the ant-associated black yeast Phialophora attae CBS 131958.</title>
        <authorList>
            <person name="Moreno L.F."/>
            <person name="Stielow B.J."/>
            <person name="de Hoog S."/>
            <person name="Vicente V.A."/>
            <person name="Weiss V.A."/>
            <person name="de Vries M."/>
            <person name="Cruz L.M."/>
            <person name="Souza E.M."/>
        </authorList>
    </citation>
    <scope>NUCLEOTIDE SEQUENCE [LARGE SCALE GENOMIC DNA]</scope>
    <source>
        <strain evidence="3 4">CBS 131958</strain>
    </source>
</reference>
<dbReference type="STRING" id="1664694.A0A0N1HGB8"/>
<dbReference type="EMBL" id="LFJN01000060">
    <property type="protein sequence ID" value="KPI34427.1"/>
    <property type="molecule type" value="Genomic_DNA"/>
</dbReference>
<dbReference type="RefSeq" id="XP_017994390.1">
    <property type="nucleotide sequence ID" value="XM_018141306.1"/>
</dbReference>
<dbReference type="Gene3D" id="3.40.50.720">
    <property type="entry name" value="NAD(P)-binding Rossmann-like Domain"/>
    <property type="match status" value="1"/>
</dbReference>
<evidence type="ECO:0008006" key="5">
    <source>
        <dbReference type="Google" id="ProtNLM"/>
    </source>
</evidence>
<protein>
    <recommendedName>
        <fullName evidence="5">15-hydroxyprostaglandin dehydrogenase [NAD(+)]</fullName>
    </recommendedName>
</protein>
<accession>A0A0N1HGB8</accession>
<dbReference type="InterPro" id="IPR002347">
    <property type="entry name" value="SDR_fam"/>
</dbReference>
<evidence type="ECO:0000313" key="4">
    <source>
        <dbReference type="Proteomes" id="UP000038010"/>
    </source>
</evidence>
<dbReference type="Pfam" id="PF00106">
    <property type="entry name" value="adh_short"/>
    <property type="match status" value="1"/>
</dbReference>
<comment type="caution">
    <text evidence="3">The sequence shown here is derived from an EMBL/GenBank/DDBJ whole genome shotgun (WGS) entry which is preliminary data.</text>
</comment>
<dbReference type="PANTHER" id="PTHR43180:SF33">
    <property type="entry name" value="15-HYDROXYPROSTAGLANDIN DEHYDROGENASE [NAD(+)]-LIKE"/>
    <property type="match status" value="1"/>
</dbReference>
<dbReference type="GO" id="GO:0016491">
    <property type="term" value="F:oxidoreductase activity"/>
    <property type="evidence" value="ECO:0007669"/>
    <property type="project" value="UniProtKB-KW"/>
</dbReference>
<dbReference type="GeneID" id="28733186"/>
<dbReference type="InterPro" id="IPR036291">
    <property type="entry name" value="NAD(P)-bd_dom_sf"/>
</dbReference>
<keyword evidence="2" id="KW-0560">Oxidoreductase</keyword>
<evidence type="ECO:0000256" key="1">
    <source>
        <dbReference type="ARBA" id="ARBA00006484"/>
    </source>
</evidence>
<dbReference type="PANTHER" id="PTHR43180">
    <property type="entry name" value="3-OXOACYL-(ACYL-CARRIER-PROTEIN) REDUCTASE (AFU_ORTHOLOGUE AFUA_6G11210)"/>
    <property type="match status" value="1"/>
</dbReference>
<dbReference type="AlphaFoldDB" id="A0A0N1HGB8"/>
<dbReference type="VEuPathDB" id="FungiDB:AB675_1417"/>
<proteinExistence type="inferred from homology"/>
<evidence type="ECO:0000313" key="3">
    <source>
        <dbReference type="EMBL" id="KPI34427.1"/>
    </source>
</evidence>
<dbReference type="PRINTS" id="PR00081">
    <property type="entry name" value="GDHRDH"/>
</dbReference>
<dbReference type="SUPFAM" id="SSF51735">
    <property type="entry name" value="NAD(P)-binding Rossmann-fold domains"/>
    <property type="match status" value="1"/>
</dbReference>
<dbReference type="Proteomes" id="UP000038010">
    <property type="component" value="Unassembled WGS sequence"/>
</dbReference>
<evidence type="ECO:0000256" key="2">
    <source>
        <dbReference type="ARBA" id="ARBA00023002"/>
    </source>
</evidence>
<keyword evidence="4" id="KW-1185">Reference proteome</keyword>
<name>A0A0N1HGB8_9EURO</name>